<gene>
    <name evidence="1" type="ORF">Hena1_00450</name>
</gene>
<evidence type="ECO:0000313" key="2">
    <source>
        <dbReference type="Proteomes" id="UP000433183"/>
    </source>
</evidence>
<proteinExistence type="predicted"/>
<dbReference type="Proteomes" id="UP000433183">
    <property type="component" value="Segment"/>
</dbReference>
<keyword evidence="2" id="KW-1185">Reference proteome</keyword>
<name>A0A6B9J5N1_9CAUD</name>
<protein>
    <submittedName>
        <fullName evidence="1">Uncharacterized protein</fullName>
    </submittedName>
</protein>
<accession>A0A6B9J5N1</accession>
<sequence>MAKRTAEQIEVSKTELANEFMSLVLPRVMESYTETLESSLENLRAVQFLSIKKADAKPVEELLVKQEAKMAKILSGEPAEAIRKFYVAELVAGFSEEELQMAVLQERFTVKFTGLTARAESVLKEALGEV</sequence>
<reference evidence="1 2" key="1">
    <citation type="submission" date="2019-11" db="EMBL/GenBank/DDBJ databases">
        <title>Characterization of a new Erwinia amylovora bacteriophage.</title>
        <authorList>
            <person name="Valentovich L.N."/>
            <person name="Akhremchuk A.E."/>
            <person name="Besarab N.V."/>
            <person name="Lagonenko A.L."/>
        </authorList>
    </citation>
    <scope>NUCLEOTIDE SEQUENCE [LARGE SCALE GENOMIC DNA]</scope>
</reference>
<dbReference type="EMBL" id="MN732867">
    <property type="protein sequence ID" value="QGZ16221.1"/>
    <property type="molecule type" value="Genomic_DNA"/>
</dbReference>
<organism evidence="1 2">
    <name type="scientific">Erwinia phage Hena1</name>
    <dbReference type="NCBI Taxonomy" id="2678601"/>
    <lineage>
        <taxon>Viruses</taxon>
        <taxon>Duplodnaviria</taxon>
        <taxon>Heunggongvirae</taxon>
        <taxon>Uroviricota</taxon>
        <taxon>Caudoviricetes</taxon>
        <taxon>Vequintavirinae</taxon>
        <taxon>Henunavirus</taxon>
        <taxon>Henunavirus hena1</taxon>
    </lineage>
</organism>
<evidence type="ECO:0000313" key="1">
    <source>
        <dbReference type="EMBL" id="QGZ16221.1"/>
    </source>
</evidence>